<dbReference type="STRING" id="51642.NSMM_260058"/>
<gene>
    <name evidence="2" type="ORF">NSMM_260058</name>
</gene>
<organism evidence="2 3">
    <name type="scientific">Nitrosomonas mobilis</name>
    <dbReference type="NCBI Taxonomy" id="51642"/>
    <lineage>
        <taxon>Bacteria</taxon>
        <taxon>Pseudomonadati</taxon>
        <taxon>Pseudomonadota</taxon>
        <taxon>Betaproteobacteria</taxon>
        <taxon>Nitrosomonadales</taxon>
        <taxon>Nitrosomonadaceae</taxon>
        <taxon>Nitrosomonas</taxon>
    </lineage>
</organism>
<dbReference type="AlphaFoldDB" id="A0A1G5SC88"/>
<keyword evidence="1" id="KW-0732">Signal</keyword>
<evidence type="ECO:0000313" key="2">
    <source>
        <dbReference type="EMBL" id="SCZ84762.1"/>
    </source>
</evidence>
<reference evidence="2 3" key="1">
    <citation type="submission" date="2016-10" db="EMBL/GenBank/DDBJ databases">
        <authorList>
            <person name="de Groot N.N."/>
        </authorList>
    </citation>
    <scope>NUCLEOTIDE SEQUENCE [LARGE SCALE GENOMIC DNA]</scope>
    <source>
        <strain evidence="2">1</strain>
    </source>
</reference>
<proteinExistence type="predicted"/>
<evidence type="ECO:0000313" key="3">
    <source>
        <dbReference type="Proteomes" id="UP000198729"/>
    </source>
</evidence>
<accession>A0A1G5SC88</accession>
<dbReference type="Proteomes" id="UP000198729">
    <property type="component" value="Unassembled WGS sequence"/>
</dbReference>
<evidence type="ECO:0000256" key="1">
    <source>
        <dbReference type="SAM" id="SignalP"/>
    </source>
</evidence>
<sequence length="752" mass="81977">MFLFKGFANSLRKVLLMSLCFMVLGIGNTLTAAAASNVSVIESAVTAFKTIGTLRKEFPINGDAIAAEYAGALQTLTQEVDTANSLTLDSDVLAAIDDIKNDYAPRLAAQVIDKTLQRVFYQSIWNRIAAIRDQFETGTSDVLTAMLDESVAAFQAISGTVARENQILTADRQALEAGSNPGLDAEVNDHFSRVRTALNKSNPEEDFITVQIARYGIRMSLTRAYYIGVLREVAGVIEQRGFDPDETSVLQKEGEIFYRTIESLVARGNPAGSLRIKAQLTGDPSKVVADEIVSELGKGFIGRVVGEMNGQARAITEKDRPHAVAEAAGAKYYARILLPDLEVRLGAADRSNLENELENLLTASNELSASKSEQARDAISAILTEYENTLNRANYEITQHTAIVENALANYQAIDALRNQAPIDADAIAAKYAGDLQQLTQLVDQIYGQTVDQNVSAAIAQIKAGDQVALALQVIDKSLQKTFALVVYDRATLALAQFDNFTTDELTLEWDRAYTAYSAIAKTANKEDKVLSADKQSIVSGSDPDLDYQITAAFALGKRALDKTDTGDALSLALARENIVIPLARSFLVGVLREVEGIIENRTDEVDEAREKQIEGEYFYRIVENFIAQDNPSGSSQIKAQLTGDLSSVVADQIVSEISRGILGQIRRSIQQIEVNYINDKNQALLALERLSLYSGIFSSDLSQRLSVSKRSNLENAIRDLKDAINTGNADRAVALRSILTAIIVEYESSLL</sequence>
<feature type="signal peptide" evidence="1">
    <location>
        <begin position="1"/>
        <end position="34"/>
    </location>
</feature>
<dbReference type="RefSeq" id="WP_090284492.1">
    <property type="nucleotide sequence ID" value="NZ_FMWO01000032.1"/>
</dbReference>
<dbReference type="OrthoDB" id="8540818at2"/>
<dbReference type="EMBL" id="FMWO01000032">
    <property type="protein sequence ID" value="SCZ84762.1"/>
    <property type="molecule type" value="Genomic_DNA"/>
</dbReference>
<keyword evidence="3" id="KW-1185">Reference proteome</keyword>
<feature type="chain" id="PRO_5011620108" evidence="1">
    <location>
        <begin position="35"/>
        <end position="752"/>
    </location>
</feature>
<name>A0A1G5SC88_9PROT</name>
<protein>
    <submittedName>
        <fullName evidence="2">Uncharacterized protein</fullName>
    </submittedName>
</protein>